<accession>A0A645HDU5</accession>
<evidence type="ECO:0000313" key="1">
    <source>
        <dbReference type="EMBL" id="MPN37208.1"/>
    </source>
</evidence>
<dbReference type="EMBL" id="VSSQ01091724">
    <property type="protein sequence ID" value="MPN37208.1"/>
    <property type="molecule type" value="Genomic_DNA"/>
</dbReference>
<protein>
    <submittedName>
        <fullName evidence="1">Uncharacterized protein</fullName>
    </submittedName>
</protein>
<sequence length="99" mass="10706">MAELSKPIYDITLHEPAAYPPVCKDTMKMENEYFGKQAYASAVLELVTKPGSPDYSPLAAWGPCASLFGDSLAKIIGTNVEIGTELDALAARMNQILNQ</sequence>
<organism evidence="1">
    <name type="scientific">bioreactor metagenome</name>
    <dbReference type="NCBI Taxonomy" id="1076179"/>
    <lineage>
        <taxon>unclassified sequences</taxon>
        <taxon>metagenomes</taxon>
        <taxon>ecological metagenomes</taxon>
    </lineage>
</organism>
<reference evidence="1" key="1">
    <citation type="submission" date="2019-08" db="EMBL/GenBank/DDBJ databases">
        <authorList>
            <person name="Kucharzyk K."/>
            <person name="Murdoch R.W."/>
            <person name="Higgins S."/>
            <person name="Loffler F."/>
        </authorList>
    </citation>
    <scope>NUCLEOTIDE SEQUENCE</scope>
</reference>
<gene>
    <name evidence="1" type="ORF">SDC9_184724</name>
</gene>
<proteinExistence type="predicted"/>
<comment type="caution">
    <text evidence="1">The sequence shown here is derived from an EMBL/GenBank/DDBJ whole genome shotgun (WGS) entry which is preliminary data.</text>
</comment>
<name>A0A645HDU5_9ZZZZ</name>
<dbReference type="AlphaFoldDB" id="A0A645HDU5"/>